<dbReference type="EMBL" id="GBXM01096823">
    <property type="protein sequence ID" value="JAH11754.1"/>
    <property type="molecule type" value="Transcribed_RNA"/>
</dbReference>
<dbReference type="AlphaFoldDB" id="A0A0E9Q4V5"/>
<protein>
    <submittedName>
        <fullName evidence="1">Uncharacterized protein</fullName>
    </submittedName>
</protein>
<reference evidence="1" key="1">
    <citation type="submission" date="2014-11" db="EMBL/GenBank/DDBJ databases">
        <authorList>
            <person name="Amaro Gonzalez C."/>
        </authorList>
    </citation>
    <scope>NUCLEOTIDE SEQUENCE</scope>
</reference>
<proteinExistence type="predicted"/>
<sequence>MMMVSNLVCFSLGRACVSRALGCARRFFQ</sequence>
<name>A0A0E9Q4V5_ANGAN</name>
<accession>A0A0E9Q4V5</accession>
<organism evidence="1">
    <name type="scientific">Anguilla anguilla</name>
    <name type="common">European freshwater eel</name>
    <name type="synonym">Muraena anguilla</name>
    <dbReference type="NCBI Taxonomy" id="7936"/>
    <lineage>
        <taxon>Eukaryota</taxon>
        <taxon>Metazoa</taxon>
        <taxon>Chordata</taxon>
        <taxon>Craniata</taxon>
        <taxon>Vertebrata</taxon>
        <taxon>Euteleostomi</taxon>
        <taxon>Actinopterygii</taxon>
        <taxon>Neopterygii</taxon>
        <taxon>Teleostei</taxon>
        <taxon>Anguilliformes</taxon>
        <taxon>Anguillidae</taxon>
        <taxon>Anguilla</taxon>
    </lineage>
</organism>
<reference evidence="1" key="2">
    <citation type="journal article" date="2015" name="Fish Shellfish Immunol.">
        <title>Early steps in the European eel (Anguilla anguilla)-Vibrio vulnificus interaction in the gills: Role of the RtxA13 toxin.</title>
        <authorList>
            <person name="Callol A."/>
            <person name="Pajuelo D."/>
            <person name="Ebbesson L."/>
            <person name="Teles M."/>
            <person name="MacKenzie S."/>
            <person name="Amaro C."/>
        </authorList>
    </citation>
    <scope>NUCLEOTIDE SEQUENCE</scope>
</reference>
<evidence type="ECO:0000313" key="1">
    <source>
        <dbReference type="EMBL" id="JAH11754.1"/>
    </source>
</evidence>